<comment type="cofactor">
    <cofactor evidence="6">
        <name>thiamine diphosphate</name>
        <dbReference type="ChEBI" id="CHEBI:58937"/>
    </cofactor>
    <text evidence="6">Binds 1 thiamine pyrophosphate per subunit.</text>
</comment>
<name>A0ABY4MVZ4_9MICO</name>
<sequence length="638" mass="67059">MSAALAAAVELLVAAVNGGVRDIVVCPGSRSQALALVAAELERVRAVRLHVRVDERGAAFFALGLARESGRPVPVITTSGTAVANLHPAMLEAHHSGVPLIALTGDRPKELIGTGANQTTVQSGIFGPLINTTTLGAPDGGELSLALAAGAGKELATARSAWHLNVAYREPLSGIVPDLSGRVEALASPVSPELEAAEAAWPGKSGDARILGRGIGTELAAQITATIEQHKAAPAKLRASAHDSVTPLEIVELDPADWPVGIVIAGDGAGPSAERIARQGGWPLVAEVSSGARFGRNLVVAYRQLLGEASTVPGLRDGLELAIVVGHPTLSREVTALLKRPGLRVIVVNRPGAPAFSPTKSAEHVDDVKVLAFGSTRLGASDEMFQLRREADRMLAGWLDASRALVLEQGSDAPAPDIEASRSRDFRDRARFGQQELAVSREPVNRHMLVDAIWRHTWPHDRLVVAASRLIRDLDGRAPGKRLRVHANRGLAGIDGTIATALGVADASQHGDELSSRAGVTRLLVGDLAFVHDASSLLVMQGGEDAPRLQIIVGNDGGGTIFDGLEVAETADAAAFERVMRTGREVNIEAIADAFGWGYRRATTRSQLEEALTDQTSPRIVIEVPLDAEQGETDADTE</sequence>
<feature type="domain" description="Thiamine pyrophosphate enzyme N-terminal TPP-binding" evidence="7">
    <location>
        <begin position="10"/>
        <end position="120"/>
    </location>
</feature>
<comment type="catalytic activity">
    <reaction evidence="6">
        <text>isochorismate + 2-oxoglutarate + H(+) = 5-enolpyruvoyl-6-hydroxy-2-succinyl-cyclohex-3-ene-1-carboxylate + CO2</text>
        <dbReference type="Rhea" id="RHEA:25593"/>
        <dbReference type="ChEBI" id="CHEBI:15378"/>
        <dbReference type="ChEBI" id="CHEBI:16526"/>
        <dbReference type="ChEBI" id="CHEBI:16810"/>
        <dbReference type="ChEBI" id="CHEBI:29780"/>
        <dbReference type="ChEBI" id="CHEBI:58818"/>
        <dbReference type="EC" id="2.2.1.9"/>
    </reaction>
</comment>
<evidence type="ECO:0000256" key="4">
    <source>
        <dbReference type="ARBA" id="ARBA00023052"/>
    </source>
</evidence>
<dbReference type="Gene3D" id="3.40.50.1220">
    <property type="entry name" value="TPP-binding domain"/>
    <property type="match status" value="1"/>
</dbReference>
<keyword evidence="5 6" id="KW-0464">Manganese</keyword>
<evidence type="ECO:0000256" key="6">
    <source>
        <dbReference type="HAMAP-Rule" id="MF_01659"/>
    </source>
</evidence>
<dbReference type="PANTHER" id="PTHR42916">
    <property type="entry name" value="2-SUCCINYL-5-ENOLPYRUVYL-6-HYDROXY-3-CYCLOHEXENE-1-CARBOXYLATE SYNTHASE"/>
    <property type="match status" value="1"/>
</dbReference>
<organism evidence="8">
    <name type="scientific">Gulosibacter sediminis</name>
    <dbReference type="NCBI Taxonomy" id="1729695"/>
    <lineage>
        <taxon>Bacteria</taxon>
        <taxon>Bacillati</taxon>
        <taxon>Actinomycetota</taxon>
        <taxon>Actinomycetes</taxon>
        <taxon>Micrococcales</taxon>
        <taxon>Microbacteriaceae</taxon>
        <taxon>Gulosibacter</taxon>
    </lineage>
</organism>
<dbReference type="CDD" id="cd02009">
    <property type="entry name" value="TPP_SHCHC_synthase"/>
    <property type="match status" value="1"/>
</dbReference>
<dbReference type="InterPro" id="IPR004433">
    <property type="entry name" value="MenaQ_synth_MenD"/>
</dbReference>
<dbReference type="SUPFAM" id="SSF52518">
    <property type="entry name" value="Thiamin diphosphate-binding fold (THDP-binding)"/>
    <property type="match status" value="2"/>
</dbReference>
<evidence type="ECO:0000313" key="8">
    <source>
        <dbReference type="EMBL" id="UQN14595.1"/>
    </source>
</evidence>
<comment type="cofactor">
    <cofactor evidence="6">
        <name>Mg(2+)</name>
        <dbReference type="ChEBI" id="CHEBI:18420"/>
    </cofactor>
    <cofactor evidence="6">
        <name>Mn(2+)</name>
        <dbReference type="ChEBI" id="CHEBI:29035"/>
    </cofactor>
</comment>
<comment type="subunit">
    <text evidence="6">Homodimer.</text>
</comment>
<keyword evidence="4 6" id="KW-0786">Thiamine pyrophosphate</keyword>
<comment type="similarity">
    <text evidence="6">Belongs to the TPP enzyme family. MenD subfamily.</text>
</comment>
<dbReference type="CDD" id="cd07037">
    <property type="entry name" value="TPP_PYR_MenD"/>
    <property type="match status" value="1"/>
</dbReference>
<dbReference type="Gene3D" id="3.40.50.970">
    <property type="match status" value="2"/>
</dbReference>
<keyword evidence="6" id="KW-0474">Menaquinone biosynthesis</keyword>
<protein>
    <recommendedName>
        <fullName evidence="6">2-succinyl-5-enolpyruvyl-6-hydroxy-3-cyclohexene-1-carboxylate synthase</fullName>
        <shortName evidence="6">SEPHCHC synthase</shortName>
        <ecNumber evidence="6">2.2.1.9</ecNumber>
    </recommendedName>
    <alternativeName>
        <fullName evidence="6">Menaquinone biosynthesis protein MenD</fullName>
    </alternativeName>
</protein>
<evidence type="ECO:0000259" key="7">
    <source>
        <dbReference type="Pfam" id="PF02776"/>
    </source>
</evidence>
<comment type="pathway">
    <text evidence="6">Quinol/quinone metabolism; menaquinone biosynthesis.</text>
</comment>
<reference evidence="8" key="1">
    <citation type="submission" date="2022-05" db="EMBL/GenBank/DDBJ databases">
        <title>Complete genome sequence of toluene-degrading Gulosibacter sediminis strain ACHW.36C.</title>
        <authorList>
            <person name="Wai A.C."/>
            <person name="Lai G.K."/>
            <person name="Griffin S.D."/>
            <person name="Leung F.C."/>
        </authorList>
    </citation>
    <scope>NUCLEOTIDE SEQUENCE [LARGE SCALE GENOMIC DNA]</scope>
    <source>
        <strain evidence="8">ACHW.36C</strain>
    </source>
</reference>
<dbReference type="PANTHER" id="PTHR42916:SF1">
    <property type="entry name" value="PROTEIN PHYLLO, CHLOROPLASTIC"/>
    <property type="match status" value="1"/>
</dbReference>
<evidence type="ECO:0000256" key="5">
    <source>
        <dbReference type="ARBA" id="ARBA00023211"/>
    </source>
</evidence>
<dbReference type="Pfam" id="PF02776">
    <property type="entry name" value="TPP_enzyme_N"/>
    <property type="match status" value="1"/>
</dbReference>
<proteinExistence type="inferred from homology"/>
<keyword evidence="3 6" id="KW-0460">Magnesium</keyword>
<dbReference type="EMBL" id="CP097160">
    <property type="protein sequence ID" value="UQN14595.1"/>
    <property type="molecule type" value="Genomic_DNA"/>
</dbReference>
<comment type="pathway">
    <text evidence="6">Quinol/quinone metabolism; 1,4-dihydroxy-2-naphthoate biosynthesis; 1,4-dihydroxy-2-naphthoate from chorismate: step 2/7.</text>
</comment>
<dbReference type="GO" id="GO:0070204">
    <property type="term" value="F:2-succinyl-5-enolpyruvyl-6-hydroxy-3-cyclohexene-1-carboxylic-acid synthase activity"/>
    <property type="evidence" value="ECO:0007669"/>
    <property type="project" value="UniProtKB-EC"/>
</dbReference>
<evidence type="ECO:0000256" key="1">
    <source>
        <dbReference type="ARBA" id="ARBA00022679"/>
    </source>
</evidence>
<dbReference type="InterPro" id="IPR012001">
    <property type="entry name" value="Thiamin_PyroP_enz_TPP-bd_dom"/>
</dbReference>
<dbReference type="InterPro" id="IPR029061">
    <property type="entry name" value="THDP-binding"/>
</dbReference>
<gene>
    <name evidence="6 8" type="primary">menD</name>
    <name evidence="8" type="ORF">M3M28_11180</name>
</gene>
<dbReference type="NCBIfam" id="TIGR00173">
    <property type="entry name" value="menD"/>
    <property type="match status" value="1"/>
</dbReference>
<accession>A0ABY4MVZ4</accession>
<comment type="function">
    <text evidence="6">Catalyzes the thiamine diphosphate-dependent decarboxylation of 2-oxoglutarate and the subsequent addition of the resulting succinic semialdehyde-thiamine pyrophosphate anion to isochorismate to yield 2-succinyl-5-enolpyruvyl-6-hydroxy-3-cyclohexene-1-carboxylate (SEPHCHC).</text>
</comment>
<keyword evidence="2 6" id="KW-0479">Metal-binding</keyword>
<keyword evidence="1 6" id="KW-0808">Transferase</keyword>
<dbReference type="EC" id="2.2.1.9" evidence="6"/>
<evidence type="ECO:0000256" key="3">
    <source>
        <dbReference type="ARBA" id="ARBA00022842"/>
    </source>
</evidence>
<dbReference type="HAMAP" id="MF_01659">
    <property type="entry name" value="MenD"/>
    <property type="match status" value="1"/>
</dbReference>
<evidence type="ECO:0000256" key="2">
    <source>
        <dbReference type="ARBA" id="ARBA00022723"/>
    </source>
</evidence>